<evidence type="ECO:0000256" key="2">
    <source>
        <dbReference type="ARBA" id="ARBA00022475"/>
    </source>
</evidence>
<feature type="transmembrane region" description="Helical" evidence="8">
    <location>
        <begin position="278"/>
        <end position="296"/>
    </location>
</feature>
<evidence type="ECO:0000313" key="9">
    <source>
        <dbReference type="EMBL" id="MCU7693970.1"/>
    </source>
</evidence>
<evidence type="ECO:0000256" key="8">
    <source>
        <dbReference type="SAM" id="Phobius"/>
    </source>
</evidence>
<feature type="transmembrane region" description="Helical" evidence="8">
    <location>
        <begin position="125"/>
        <end position="151"/>
    </location>
</feature>
<dbReference type="InterPro" id="IPR018584">
    <property type="entry name" value="GT87"/>
</dbReference>
<evidence type="ECO:0000256" key="5">
    <source>
        <dbReference type="ARBA" id="ARBA00022989"/>
    </source>
</evidence>
<reference evidence="9" key="1">
    <citation type="submission" date="2022-10" db="EMBL/GenBank/DDBJ databases">
        <authorList>
            <person name="Kim H.S."/>
            <person name="Kim J.-S."/>
            <person name="Suh M.K."/>
            <person name="Eom M.K."/>
            <person name="Lee J.-S."/>
        </authorList>
    </citation>
    <scope>NUCLEOTIDE SEQUENCE</scope>
    <source>
        <strain evidence="9">LIP-5</strain>
    </source>
</reference>
<dbReference type="Proteomes" id="UP001209317">
    <property type="component" value="Unassembled WGS sequence"/>
</dbReference>
<protein>
    <submittedName>
        <fullName evidence="9">DUF2029 domain-containing protein</fullName>
    </submittedName>
</protein>
<keyword evidence="3" id="KW-0808">Transferase</keyword>
<evidence type="ECO:0000256" key="7">
    <source>
        <dbReference type="ARBA" id="ARBA00024033"/>
    </source>
</evidence>
<feature type="transmembrane region" description="Helical" evidence="8">
    <location>
        <begin position="325"/>
        <end position="345"/>
    </location>
</feature>
<keyword evidence="6 8" id="KW-0472">Membrane</keyword>
<keyword evidence="5 8" id="KW-1133">Transmembrane helix</keyword>
<evidence type="ECO:0000256" key="3">
    <source>
        <dbReference type="ARBA" id="ARBA00022679"/>
    </source>
</evidence>
<evidence type="ECO:0000313" key="10">
    <source>
        <dbReference type="Proteomes" id="UP001209317"/>
    </source>
</evidence>
<dbReference type="EMBL" id="JAOTPL010000005">
    <property type="protein sequence ID" value="MCU7693970.1"/>
    <property type="molecule type" value="Genomic_DNA"/>
</dbReference>
<name>A0AAE3IKV1_9BACT</name>
<accession>A0AAE3IKV1</accession>
<keyword evidence="4 8" id="KW-0812">Transmembrane</keyword>
<dbReference type="AlphaFoldDB" id="A0AAE3IKV1"/>
<dbReference type="Pfam" id="PF09594">
    <property type="entry name" value="GT87"/>
    <property type="match status" value="1"/>
</dbReference>
<comment type="caution">
    <text evidence="9">The sequence shown here is derived from an EMBL/GenBank/DDBJ whole genome shotgun (WGS) entry which is preliminary data.</text>
</comment>
<organism evidence="9 10">
    <name type="scientific">Haoranjiania flava</name>
    <dbReference type="NCBI Taxonomy" id="1856322"/>
    <lineage>
        <taxon>Bacteria</taxon>
        <taxon>Pseudomonadati</taxon>
        <taxon>Bacteroidota</taxon>
        <taxon>Chitinophagia</taxon>
        <taxon>Chitinophagales</taxon>
        <taxon>Chitinophagaceae</taxon>
        <taxon>Haoranjiania</taxon>
    </lineage>
</organism>
<evidence type="ECO:0000256" key="6">
    <source>
        <dbReference type="ARBA" id="ARBA00023136"/>
    </source>
</evidence>
<feature type="transmembrane region" description="Helical" evidence="8">
    <location>
        <begin position="157"/>
        <end position="181"/>
    </location>
</feature>
<proteinExistence type="inferred from homology"/>
<feature type="transmembrane region" description="Helical" evidence="8">
    <location>
        <begin position="188"/>
        <end position="212"/>
    </location>
</feature>
<dbReference type="GO" id="GO:0016758">
    <property type="term" value="F:hexosyltransferase activity"/>
    <property type="evidence" value="ECO:0007669"/>
    <property type="project" value="InterPro"/>
</dbReference>
<comment type="subcellular location">
    <subcellularLocation>
        <location evidence="1">Cell membrane</location>
        <topology evidence="1">Multi-pass membrane protein</topology>
    </subcellularLocation>
</comment>
<evidence type="ECO:0000256" key="4">
    <source>
        <dbReference type="ARBA" id="ARBA00022692"/>
    </source>
</evidence>
<comment type="similarity">
    <text evidence="7">Belongs to the glycosyltransferase 87 family.</text>
</comment>
<keyword evidence="2" id="KW-1003">Cell membrane</keyword>
<dbReference type="GO" id="GO:0005886">
    <property type="term" value="C:plasma membrane"/>
    <property type="evidence" value="ECO:0007669"/>
    <property type="project" value="UniProtKB-SubCell"/>
</dbReference>
<sequence length="388" mass="44650">MLKRFSVFFIQPKYIYGLYLIVSVVTAISKYCGSDYNNYKIFKNVFYNARAASNLYAFYPEQYWDCNHYGILFGLIIAPFALLPDWLGIILWNLANVSLLIYAISRLPFSDTKKAIFAWLCLQELITALLSFQFNVALTALLILSACFIIRQQEVKSAAAILAGTFVKIYGIVGLSSFFFIRNKKKFITAFIVVALVFFCLPMLFFGAGFTVQSYADWYIRLLEKNQANLAATSGQDISLMGVFRRIFHRPDISNLVFLAIGLPIFALPYLRIKQYSNIYFQLLIVASTLLFVVLFSSGSESPTYIIAVAGVMIWFSIQKRKTHWVYFLLFFVMLLTCFSPSDIFPAYIRRQYINTYSLKALPCIFVWLQIIVELLTVKDFDKKYALR</sequence>
<feature type="transmembrane region" description="Helical" evidence="8">
    <location>
        <begin position="357"/>
        <end position="378"/>
    </location>
</feature>
<evidence type="ECO:0000256" key="1">
    <source>
        <dbReference type="ARBA" id="ARBA00004651"/>
    </source>
</evidence>
<dbReference type="RefSeq" id="WP_263037458.1">
    <property type="nucleotide sequence ID" value="NZ_JAOTPL010000005.1"/>
</dbReference>
<feature type="transmembrane region" description="Helical" evidence="8">
    <location>
        <begin position="253"/>
        <end position="271"/>
    </location>
</feature>
<keyword evidence="10" id="KW-1185">Reference proteome</keyword>
<gene>
    <name evidence="9" type="ORF">OD355_05500</name>
</gene>
<feature type="transmembrane region" description="Helical" evidence="8">
    <location>
        <begin position="302"/>
        <end position="318"/>
    </location>
</feature>
<feature type="transmembrane region" description="Helical" evidence="8">
    <location>
        <begin position="14"/>
        <end position="33"/>
    </location>
</feature>